<name>A0ABR4CRP5_9HELO</name>
<proteinExistence type="predicted"/>
<keyword evidence="2" id="KW-1185">Reference proteome</keyword>
<protein>
    <submittedName>
        <fullName evidence="1">Uncharacterized protein</fullName>
    </submittedName>
</protein>
<evidence type="ECO:0000313" key="1">
    <source>
        <dbReference type="EMBL" id="KAL2072242.1"/>
    </source>
</evidence>
<organism evidence="1 2">
    <name type="scientific">Oculimacula yallundae</name>
    <dbReference type="NCBI Taxonomy" id="86028"/>
    <lineage>
        <taxon>Eukaryota</taxon>
        <taxon>Fungi</taxon>
        <taxon>Dikarya</taxon>
        <taxon>Ascomycota</taxon>
        <taxon>Pezizomycotina</taxon>
        <taxon>Leotiomycetes</taxon>
        <taxon>Helotiales</taxon>
        <taxon>Ploettnerulaceae</taxon>
        <taxon>Oculimacula</taxon>
    </lineage>
</organism>
<accession>A0ABR4CRP5</accession>
<comment type="caution">
    <text evidence="1">The sequence shown here is derived from an EMBL/GenBank/DDBJ whole genome shotgun (WGS) entry which is preliminary data.</text>
</comment>
<sequence length="107" mass="12551">MRTRQVSGICVHNGPGAIESIADAQKLFRRRSTILRKFRWLSQVLRGAFSEVLEDVQELSFGFPNKFTRADQSKVFKHFYKRIDSICFYRHGPTQTFLQSRNFHSPK</sequence>
<dbReference type="EMBL" id="JAZHXI010000004">
    <property type="protein sequence ID" value="KAL2072242.1"/>
    <property type="molecule type" value="Genomic_DNA"/>
</dbReference>
<reference evidence="1 2" key="1">
    <citation type="journal article" date="2024" name="Commun. Biol.">
        <title>Comparative genomic analysis of thermophilic fungi reveals convergent evolutionary adaptations and gene losses.</title>
        <authorList>
            <person name="Steindorff A.S."/>
            <person name="Aguilar-Pontes M.V."/>
            <person name="Robinson A.J."/>
            <person name="Andreopoulos B."/>
            <person name="LaButti K."/>
            <person name="Kuo A."/>
            <person name="Mondo S."/>
            <person name="Riley R."/>
            <person name="Otillar R."/>
            <person name="Haridas S."/>
            <person name="Lipzen A."/>
            <person name="Grimwood J."/>
            <person name="Schmutz J."/>
            <person name="Clum A."/>
            <person name="Reid I.D."/>
            <person name="Moisan M.C."/>
            <person name="Butler G."/>
            <person name="Nguyen T.T.M."/>
            <person name="Dewar K."/>
            <person name="Conant G."/>
            <person name="Drula E."/>
            <person name="Henrissat B."/>
            <person name="Hansel C."/>
            <person name="Singer S."/>
            <person name="Hutchinson M.I."/>
            <person name="de Vries R.P."/>
            <person name="Natvig D.O."/>
            <person name="Powell A.J."/>
            <person name="Tsang A."/>
            <person name="Grigoriev I.V."/>
        </authorList>
    </citation>
    <scope>NUCLEOTIDE SEQUENCE [LARGE SCALE GENOMIC DNA]</scope>
    <source>
        <strain evidence="1 2">CBS 494.80</strain>
    </source>
</reference>
<evidence type="ECO:0000313" key="2">
    <source>
        <dbReference type="Proteomes" id="UP001595075"/>
    </source>
</evidence>
<dbReference type="Proteomes" id="UP001595075">
    <property type="component" value="Unassembled WGS sequence"/>
</dbReference>
<gene>
    <name evidence="1" type="ORF">VTL71DRAFT_11585</name>
</gene>